<evidence type="ECO:0000256" key="2">
    <source>
        <dbReference type="RuleBase" id="RU000363"/>
    </source>
</evidence>
<dbReference type="EMBL" id="BSTJ01000004">
    <property type="protein sequence ID" value="GLY75370.1"/>
    <property type="molecule type" value="Genomic_DNA"/>
</dbReference>
<dbReference type="Gene3D" id="3.40.50.720">
    <property type="entry name" value="NAD(P)-binding Rossmann-like Domain"/>
    <property type="match status" value="1"/>
</dbReference>
<gene>
    <name evidence="3" type="primary">fabG</name>
    <name evidence="3" type="ORF">Airi01_036370</name>
</gene>
<comment type="similarity">
    <text evidence="1 2">Belongs to the short-chain dehydrogenases/reductases (SDR) family.</text>
</comment>
<dbReference type="SUPFAM" id="SSF51735">
    <property type="entry name" value="NAD(P)-binding Rossmann-fold domains"/>
    <property type="match status" value="1"/>
</dbReference>
<comment type="caution">
    <text evidence="3">The sequence shown here is derived from an EMBL/GenBank/DDBJ whole genome shotgun (WGS) entry which is preliminary data.</text>
</comment>
<proteinExistence type="inferred from homology"/>
<dbReference type="Pfam" id="PF00106">
    <property type="entry name" value="adh_short"/>
    <property type="match status" value="1"/>
</dbReference>
<dbReference type="AlphaFoldDB" id="A0A9W6RK57"/>
<dbReference type="PANTHER" id="PTHR42879:SF2">
    <property type="entry name" value="3-OXOACYL-[ACYL-CARRIER-PROTEIN] REDUCTASE FABG"/>
    <property type="match status" value="1"/>
</dbReference>
<sequence>MTTSLNGRTALVTGAGRGIGRAIALELAKTGVRVALVARSHDELTDSAASVHELGGTAVVITADVADPDQLARCATRARDELGGVDIPINNAAVVWPLGPSAEIDSTDWAAAIGVNVVAVASLTFALLPAMLEQKWGRIVNVSSGVVTRPASMVGGNAYVTGKAALEAHTVNLAAELADSGVAVNAFRPGSVDTAMQAWIRGQDPDRIGVNLHQRFSRSYAEGSLITAERSARSLLDRLPGEETGQIWDVTDSVSHSRP</sequence>
<name>A0A9W6RK57_9ACTN</name>
<dbReference type="Proteomes" id="UP001165135">
    <property type="component" value="Unassembled WGS sequence"/>
</dbReference>
<dbReference type="CDD" id="cd05233">
    <property type="entry name" value="SDR_c"/>
    <property type="match status" value="1"/>
</dbReference>
<dbReference type="PRINTS" id="PR00081">
    <property type="entry name" value="GDHRDH"/>
</dbReference>
<reference evidence="3" key="1">
    <citation type="submission" date="2023-03" db="EMBL/GenBank/DDBJ databases">
        <title>Actinoallomurus iriomotensis NBRC 103681.</title>
        <authorList>
            <person name="Ichikawa N."/>
            <person name="Sato H."/>
            <person name="Tonouchi N."/>
        </authorList>
    </citation>
    <scope>NUCLEOTIDE SEQUENCE</scope>
    <source>
        <strain evidence="3">NBRC 103681</strain>
    </source>
</reference>
<dbReference type="RefSeq" id="WP_285622346.1">
    <property type="nucleotide sequence ID" value="NZ_BSTJ01000004.1"/>
</dbReference>
<evidence type="ECO:0000313" key="4">
    <source>
        <dbReference type="Proteomes" id="UP001165135"/>
    </source>
</evidence>
<dbReference type="InterPro" id="IPR036291">
    <property type="entry name" value="NAD(P)-bd_dom_sf"/>
</dbReference>
<organism evidence="3 4">
    <name type="scientific">Actinoallomurus iriomotensis</name>
    <dbReference type="NCBI Taxonomy" id="478107"/>
    <lineage>
        <taxon>Bacteria</taxon>
        <taxon>Bacillati</taxon>
        <taxon>Actinomycetota</taxon>
        <taxon>Actinomycetes</taxon>
        <taxon>Streptosporangiales</taxon>
        <taxon>Thermomonosporaceae</taxon>
        <taxon>Actinoallomurus</taxon>
    </lineage>
</organism>
<evidence type="ECO:0000256" key="1">
    <source>
        <dbReference type="ARBA" id="ARBA00006484"/>
    </source>
</evidence>
<evidence type="ECO:0000313" key="3">
    <source>
        <dbReference type="EMBL" id="GLY75370.1"/>
    </source>
</evidence>
<protein>
    <submittedName>
        <fullName evidence="3">3-ketoacyl-ACP reductase</fullName>
    </submittedName>
</protein>
<accession>A0A9W6RK57</accession>
<dbReference type="PRINTS" id="PR00080">
    <property type="entry name" value="SDRFAMILY"/>
</dbReference>
<dbReference type="PANTHER" id="PTHR42879">
    <property type="entry name" value="3-OXOACYL-(ACYL-CARRIER-PROTEIN) REDUCTASE"/>
    <property type="match status" value="1"/>
</dbReference>
<dbReference type="InterPro" id="IPR002347">
    <property type="entry name" value="SDR_fam"/>
</dbReference>
<dbReference type="InterPro" id="IPR050259">
    <property type="entry name" value="SDR"/>
</dbReference>